<keyword evidence="3" id="KW-1185">Reference proteome</keyword>
<protein>
    <recommendedName>
        <fullName evidence="1">APO domain-containing protein</fullName>
    </recommendedName>
</protein>
<reference evidence="2 3" key="1">
    <citation type="submission" date="2022-12" db="EMBL/GenBank/DDBJ databases">
        <title>Chromosome-scale assembly of the Ensete ventricosum genome.</title>
        <authorList>
            <person name="Dussert Y."/>
            <person name="Stocks J."/>
            <person name="Wendawek A."/>
            <person name="Woldeyes F."/>
            <person name="Nichols R.A."/>
            <person name="Borrell J.S."/>
        </authorList>
    </citation>
    <scope>NUCLEOTIDE SEQUENCE [LARGE SCALE GENOMIC DNA]</scope>
    <source>
        <strain evidence="3">cv. Maze</strain>
        <tissue evidence="2">Seeds</tissue>
    </source>
</reference>
<dbReference type="GO" id="GO:0003723">
    <property type="term" value="F:RNA binding"/>
    <property type="evidence" value="ECO:0007669"/>
    <property type="project" value="InterPro"/>
</dbReference>
<dbReference type="EMBL" id="JAQQAF010000003">
    <property type="protein sequence ID" value="KAJ8499090.1"/>
    <property type="molecule type" value="Genomic_DNA"/>
</dbReference>
<gene>
    <name evidence="2" type="ORF">OPV22_009642</name>
</gene>
<dbReference type="InterPro" id="IPR023342">
    <property type="entry name" value="APO_dom"/>
</dbReference>
<feature type="domain" description="APO" evidence="1">
    <location>
        <begin position="112"/>
        <end position="197"/>
    </location>
</feature>
<proteinExistence type="predicted"/>
<dbReference type="Pfam" id="PF05634">
    <property type="entry name" value="APO_RNA-bind"/>
    <property type="match status" value="2"/>
</dbReference>
<dbReference type="PROSITE" id="PS51499">
    <property type="entry name" value="APO"/>
    <property type="match status" value="2"/>
</dbReference>
<name>A0AAV8PS00_ENSVE</name>
<organism evidence="2 3">
    <name type="scientific">Ensete ventricosum</name>
    <name type="common">Abyssinian banana</name>
    <name type="synonym">Musa ensete</name>
    <dbReference type="NCBI Taxonomy" id="4639"/>
    <lineage>
        <taxon>Eukaryota</taxon>
        <taxon>Viridiplantae</taxon>
        <taxon>Streptophyta</taxon>
        <taxon>Embryophyta</taxon>
        <taxon>Tracheophyta</taxon>
        <taxon>Spermatophyta</taxon>
        <taxon>Magnoliopsida</taxon>
        <taxon>Liliopsida</taxon>
        <taxon>Zingiberales</taxon>
        <taxon>Musaceae</taxon>
        <taxon>Ensete</taxon>
    </lineage>
</organism>
<evidence type="ECO:0000259" key="1">
    <source>
        <dbReference type="PROSITE" id="PS51499"/>
    </source>
</evidence>
<evidence type="ECO:0000313" key="3">
    <source>
        <dbReference type="Proteomes" id="UP001222027"/>
    </source>
</evidence>
<dbReference type="AlphaFoldDB" id="A0AAV8PS00"/>
<sequence length="353" mass="40609">MVLKLYIQERILHLFDLTHRSSKATLEGLMAFRRPVQHYLQGDLNCSLIHLRQYGSKIDWNKLRPMILKRIRDRAKDYPVMRMIPIAQDVLKSREMLAEGISTLLKFIPVKSCKFCPEVYVGETGHQIKTCHGFKRIIKDRPHCWTEAKLNDILTPVESFHIKDMHQSIIKHDQRFDFRRVPAIVELCYQAGVEISDEVLYNCSPESPCSQGNTEKADVSSDEDIKLVAQVTLDAWERLRLGLQKLLLVYPVKVCEHCSEVHVGPSGHKARHCGVFKYESWRGSHMWKKAEVDDLAPPKMVWHRRPQDPPVLVNSGRGYYGHAPAVVELCMQAGARVPTKYFCMMKVHGLTAT</sequence>
<comment type="caution">
    <text evidence="2">The sequence shown here is derived from an EMBL/GenBank/DDBJ whole genome shotgun (WGS) entry which is preliminary data.</text>
</comment>
<feature type="domain" description="APO" evidence="1">
    <location>
        <begin position="254"/>
        <end position="339"/>
    </location>
</feature>
<accession>A0AAV8PS00</accession>
<dbReference type="Proteomes" id="UP001222027">
    <property type="component" value="Unassembled WGS sequence"/>
</dbReference>
<evidence type="ECO:0000313" key="2">
    <source>
        <dbReference type="EMBL" id="KAJ8499090.1"/>
    </source>
</evidence>